<evidence type="ECO:0000256" key="8">
    <source>
        <dbReference type="PROSITE-ProRule" id="PRU00042"/>
    </source>
</evidence>
<dbReference type="EMBL" id="CAWYQH010000002">
    <property type="protein sequence ID" value="CAK8673779.1"/>
    <property type="molecule type" value="Genomic_DNA"/>
</dbReference>
<feature type="domain" description="C2H2-type" evidence="11">
    <location>
        <begin position="186"/>
        <end position="214"/>
    </location>
</feature>
<feature type="compositionally biased region" description="Basic residues" evidence="9">
    <location>
        <begin position="390"/>
        <end position="413"/>
    </location>
</feature>
<dbReference type="Proteomes" id="UP001642483">
    <property type="component" value="Unassembled WGS sequence"/>
</dbReference>
<feature type="region of interest" description="Disordered" evidence="9">
    <location>
        <begin position="353"/>
        <end position="420"/>
    </location>
</feature>
<feature type="domain" description="C2H2-type" evidence="11">
    <location>
        <begin position="160"/>
        <end position="187"/>
    </location>
</feature>
<feature type="signal peptide" evidence="10">
    <location>
        <begin position="1"/>
        <end position="21"/>
    </location>
</feature>
<dbReference type="PROSITE" id="PS00028">
    <property type="entry name" value="ZINC_FINGER_C2H2_1"/>
    <property type="match status" value="4"/>
</dbReference>
<comment type="subcellular location">
    <subcellularLocation>
        <location evidence="1">Nucleus</location>
    </subcellularLocation>
</comment>
<keyword evidence="7" id="KW-0539">Nucleus</keyword>
<feature type="domain" description="C2H2-type" evidence="11">
    <location>
        <begin position="276"/>
        <end position="304"/>
    </location>
</feature>
<accession>A0ABP0F232</accession>
<keyword evidence="2" id="KW-0479">Metal-binding</keyword>
<protein>
    <recommendedName>
        <fullName evidence="11">C2H2-type domain-containing protein</fullName>
    </recommendedName>
</protein>
<keyword evidence="3" id="KW-0677">Repeat</keyword>
<evidence type="ECO:0000256" key="4">
    <source>
        <dbReference type="ARBA" id="ARBA00022771"/>
    </source>
</evidence>
<proteinExistence type="predicted"/>
<dbReference type="Pfam" id="PF13894">
    <property type="entry name" value="zf-C2H2_4"/>
    <property type="match status" value="1"/>
</dbReference>
<evidence type="ECO:0000256" key="5">
    <source>
        <dbReference type="ARBA" id="ARBA00022833"/>
    </source>
</evidence>
<evidence type="ECO:0000256" key="6">
    <source>
        <dbReference type="ARBA" id="ARBA00023125"/>
    </source>
</evidence>
<dbReference type="PROSITE" id="PS50157">
    <property type="entry name" value="ZINC_FINGER_C2H2_2"/>
    <property type="match status" value="3"/>
</dbReference>
<evidence type="ECO:0000256" key="2">
    <source>
        <dbReference type="ARBA" id="ARBA00022723"/>
    </source>
</evidence>
<keyword evidence="6" id="KW-0238">DNA-binding</keyword>
<keyword evidence="5" id="KW-0862">Zinc</keyword>
<evidence type="ECO:0000256" key="3">
    <source>
        <dbReference type="ARBA" id="ARBA00022737"/>
    </source>
</evidence>
<dbReference type="PANTHER" id="PTHR24391">
    <property type="entry name" value="HISTONE H4 TRANSCRIPTION FACTOR-RELATED"/>
    <property type="match status" value="1"/>
</dbReference>
<reference evidence="12 13" key="1">
    <citation type="submission" date="2024-02" db="EMBL/GenBank/DDBJ databases">
        <authorList>
            <person name="Daric V."/>
            <person name="Darras S."/>
        </authorList>
    </citation>
    <scope>NUCLEOTIDE SEQUENCE [LARGE SCALE GENOMIC DNA]</scope>
</reference>
<feature type="compositionally biased region" description="Polar residues" evidence="9">
    <location>
        <begin position="377"/>
        <end position="386"/>
    </location>
</feature>
<dbReference type="InterPro" id="IPR036236">
    <property type="entry name" value="Znf_C2H2_sf"/>
</dbReference>
<dbReference type="PANTHER" id="PTHR24391:SF18">
    <property type="entry name" value="EG:115C2.6 PROTEIN"/>
    <property type="match status" value="1"/>
</dbReference>
<evidence type="ECO:0000259" key="11">
    <source>
        <dbReference type="PROSITE" id="PS50157"/>
    </source>
</evidence>
<evidence type="ECO:0000313" key="13">
    <source>
        <dbReference type="Proteomes" id="UP001642483"/>
    </source>
</evidence>
<dbReference type="SUPFAM" id="SSF57667">
    <property type="entry name" value="beta-beta-alpha zinc fingers"/>
    <property type="match status" value="3"/>
</dbReference>
<dbReference type="Gene3D" id="3.30.160.60">
    <property type="entry name" value="Classic Zinc Finger"/>
    <property type="match status" value="4"/>
</dbReference>
<comment type="caution">
    <text evidence="12">The sequence shown here is derived from an EMBL/GenBank/DDBJ whole genome shotgun (WGS) entry which is preliminary data.</text>
</comment>
<dbReference type="SMART" id="SM00355">
    <property type="entry name" value="ZnF_C2H2"/>
    <property type="match status" value="8"/>
</dbReference>
<evidence type="ECO:0000256" key="10">
    <source>
        <dbReference type="SAM" id="SignalP"/>
    </source>
</evidence>
<keyword evidence="4 8" id="KW-0863">Zinc-finger</keyword>
<evidence type="ECO:0000256" key="9">
    <source>
        <dbReference type="SAM" id="MobiDB-lite"/>
    </source>
</evidence>
<sequence length="567" mass="64896">MYNRITVIISLLFYGPWQVKWWGLLCQQEEKLGECRALHSRNIIPELPDGFQCEWTDCMMLCDIPDQFYMHVYEHALFAEEEPLPNGAMGYVCHWEGCNYTYETRANGKVSTGRFKLREHLRTHTKERCYACPWCGNLYVNRTKFADHLNRQISVGSHCFQCTHCSRTFATERLLKDHMRHHVNHYKCPKCAMTCPNPSGLKHHMRYKHSDERPFSCQYCPYRSKTAYDLQVHMTFHQSDLSYRCHIEGCDYAVRSLQNLRYHFRTKHVVGKGKCYACHLCSKRYGVGFQLTHHLRTAHSFQWPPGHSRFKYKECDDGLFRLQTFRFESVELTEELMVEDQTTSAEAEIRTLQVPSTRSKSTAQKKKQISTKPLGGSTITTRSASLLIQKARRKNKPKAMPQRSRRTRSKKKSQVIVDSNPGTSSITFASMKTLSLPAVDHGSSGELLNSVRENNLPLPKVRRIVTKPLNPIQNTSAVAPSPVKLDGEEKTHSTCQVVDDVSPQTSSTEQNLAMVDGVLATDDNGDLISVMVEGQKFFVLQGTQQNSPQSVTYCLVDANTYEDAVNL</sequence>
<organism evidence="12 13">
    <name type="scientific">Clavelina lepadiformis</name>
    <name type="common">Light-bulb sea squirt</name>
    <name type="synonym">Ascidia lepadiformis</name>
    <dbReference type="NCBI Taxonomy" id="159417"/>
    <lineage>
        <taxon>Eukaryota</taxon>
        <taxon>Metazoa</taxon>
        <taxon>Chordata</taxon>
        <taxon>Tunicata</taxon>
        <taxon>Ascidiacea</taxon>
        <taxon>Aplousobranchia</taxon>
        <taxon>Clavelinidae</taxon>
        <taxon>Clavelina</taxon>
    </lineage>
</organism>
<dbReference type="Pfam" id="PF00096">
    <property type="entry name" value="zf-C2H2"/>
    <property type="match status" value="1"/>
</dbReference>
<gene>
    <name evidence="12" type="ORF">CVLEPA_LOCUS3533</name>
</gene>
<evidence type="ECO:0000313" key="12">
    <source>
        <dbReference type="EMBL" id="CAK8673779.1"/>
    </source>
</evidence>
<feature type="compositionally biased region" description="Polar residues" evidence="9">
    <location>
        <begin position="353"/>
        <end position="362"/>
    </location>
</feature>
<keyword evidence="13" id="KW-1185">Reference proteome</keyword>
<keyword evidence="10" id="KW-0732">Signal</keyword>
<dbReference type="InterPro" id="IPR013087">
    <property type="entry name" value="Znf_C2H2_type"/>
</dbReference>
<dbReference type="InterPro" id="IPR051574">
    <property type="entry name" value="ZnF_E-box_Homeobox"/>
</dbReference>
<feature type="chain" id="PRO_5046103165" description="C2H2-type domain-containing protein" evidence="10">
    <location>
        <begin position="22"/>
        <end position="567"/>
    </location>
</feature>
<evidence type="ECO:0000256" key="1">
    <source>
        <dbReference type="ARBA" id="ARBA00004123"/>
    </source>
</evidence>
<name>A0ABP0F232_CLALP</name>
<evidence type="ECO:0000256" key="7">
    <source>
        <dbReference type="ARBA" id="ARBA00023242"/>
    </source>
</evidence>